<comment type="caution">
    <text evidence="9">The sequence shown here is derived from an EMBL/GenBank/DDBJ whole genome shotgun (WGS) entry which is preliminary data.</text>
</comment>
<evidence type="ECO:0000256" key="4">
    <source>
        <dbReference type="ARBA" id="ARBA00022692"/>
    </source>
</evidence>
<keyword evidence="3" id="KW-1003">Cell membrane</keyword>
<evidence type="ECO:0000256" key="7">
    <source>
        <dbReference type="RuleBase" id="RU363032"/>
    </source>
</evidence>
<feature type="transmembrane region" description="Helical" evidence="7">
    <location>
        <begin position="12"/>
        <end position="32"/>
    </location>
</feature>
<dbReference type="SUPFAM" id="SSF161098">
    <property type="entry name" value="MetI-like"/>
    <property type="match status" value="1"/>
</dbReference>
<dbReference type="PROSITE" id="PS50928">
    <property type="entry name" value="ABC_TM1"/>
    <property type="match status" value="1"/>
</dbReference>
<dbReference type="InterPro" id="IPR035906">
    <property type="entry name" value="MetI-like_sf"/>
</dbReference>
<keyword evidence="5 7" id="KW-1133">Transmembrane helix</keyword>
<gene>
    <name evidence="9" type="ORF">IDH44_19670</name>
</gene>
<dbReference type="Gene3D" id="1.10.3720.10">
    <property type="entry name" value="MetI-like"/>
    <property type="match status" value="1"/>
</dbReference>
<dbReference type="PANTHER" id="PTHR43744:SF9">
    <property type="entry name" value="POLYGALACTURONAN_RHAMNOGALACTURONAN TRANSPORT SYSTEM PERMEASE PROTEIN YTCP"/>
    <property type="match status" value="1"/>
</dbReference>
<dbReference type="Proteomes" id="UP000621560">
    <property type="component" value="Unassembled WGS sequence"/>
</dbReference>
<evidence type="ECO:0000256" key="1">
    <source>
        <dbReference type="ARBA" id="ARBA00004651"/>
    </source>
</evidence>
<feature type="transmembrane region" description="Helical" evidence="7">
    <location>
        <begin position="110"/>
        <end position="135"/>
    </location>
</feature>
<keyword evidence="2 7" id="KW-0813">Transport</keyword>
<comment type="similarity">
    <text evidence="7">Belongs to the binding-protein-dependent transport system permease family.</text>
</comment>
<dbReference type="EMBL" id="JACXIZ010000037">
    <property type="protein sequence ID" value="MBD2847427.1"/>
    <property type="molecule type" value="Genomic_DNA"/>
</dbReference>
<feature type="transmembrane region" description="Helical" evidence="7">
    <location>
        <begin position="79"/>
        <end position="98"/>
    </location>
</feature>
<accession>A0A927GU77</accession>
<keyword evidence="4 7" id="KW-0812">Transmembrane</keyword>
<reference evidence="9" key="1">
    <citation type="submission" date="2020-09" db="EMBL/GenBank/DDBJ databases">
        <title>A novel bacterium of genus Paenibacillus, isolated from South China Sea.</title>
        <authorList>
            <person name="Huang H."/>
            <person name="Mo K."/>
            <person name="Hu Y."/>
        </authorList>
    </citation>
    <scope>NUCLEOTIDE SEQUENCE</scope>
    <source>
        <strain evidence="9">IB182496</strain>
    </source>
</reference>
<feature type="transmembrane region" description="Helical" evidence="7">
    <location>
        <begin position="183"/>
        <end position="205"/>
    </location>
</feature>
<name>A0A927GU77_9BACL</name>
<evidence type="ECO:0000256" key="3">
    <source>
        <dbReference type="ARBA" id="ARBA00022475"/>
    </source>
</evidence>
<feature type="transmembrane region" description="Helical" evidence="7">
    <location>
        <begin position="263"/>
        <end position="284"/>
    </location>
</feature>
<dbReference type="PANTHER" id="PTHR43744">
    <property type="entry name" value="ABC TRANSPORTER PERMEASE PROTEIN MG189-RELATED-RELATED"/>
    <property type="match status" value="1"/>
</dbReference>
<organism evidence="9 10">
    <name type="scientific">Paenibacillus sabuli</name>
    <dbReference type="NCBI Taxonomy" id="2772509"/>
    <lineage>
        <taxon>Bacteria</taxon>
        <taxon>Bacillati</taxon>
        <taxon>Bacillota</taxon>
        <taxon>Bacilli</taxon>
        <taxon>Bacillales</taxon>
        <taxon>Paenibacillaceae</taxon>
        <taxon>Paenibacillus</taxon>
    </lineage>
</organism>
<sequence>MVAQKSLPSRLFDGFNILLMILISLAMVYPFYYMFIVSISGNTAVMTGSVNLLPVAPSFAAYQSILKDPMILVGFENSFLYMVVGTLINMVMTALCAYPLSRPDFFGRGIFIKLFVFTMFFNGGLIPLFLLVSNLGMINSIWAIVLPTAINVFYLVIMKSFFQSLPFALTESAYIDGANDIYIFWKIILPLSTPILATLILFYAVAQWNSFLPPLIFLTEKENYPIQLFVRNIVIEGQTADISNAMSQSQVESAAMSEKSIKYALIISAALPVMVIYPFIIRYFEKGVMIGSIKG</sequence>
<feature type="transmembrane region" description="Helical" evidence="7">
    <location>
        <begin position="141"/>
        <end position="162"/>
    </location>
</feature>
<evidence type="ECO:0000313" key="9">
    <source>
        <dbReference type="EMBL" id="MBD2847427.1"/>
    </source>
</evidence>
<comment type="subcellular location">
    <subcellularLocation>
        <location evidence="1 7">Cell membrane</location>
        <topology evidence="1 7">Multi-pass membrane protein</topology>
    </subcellularLocation>
</comment>
<protein>
    <submittedName>
        <fullName evidence="9">Carbohydrate ABC transporter permease</fullName>
    </submittedName>
</protein>
<dbReference type="InterPro" id="IPR000515">
    <property type="entry name" value="MetI-like"/>
</dbReference>
<dbReference type="AlphaFoldDB" id="A0A927GU77"/>
<dbReference type="RefSeq" id="WP_190920532.1">
    <property type="nucleotide sequence ID" value="NZ_JACXIZ010000037.1"/>
</dbReference>
<dbReference type="Pfam" id="PF00528">
    <property type="entry name" value="BPD_transp_1"/>
    <property type="match status" value="1"/>
</dbReference>
<dbReference type="CDD" id="cd06261">
    <property type="entry name" value="TM_PBP2"/>
    <property type="match status" value="1"/>
</dbReference>
<evidence type="ECO:0000259" key="8">
    <source>
        <dbReference type="PROSITE" id="PS50928"/>
    </source>
</evidence>
<keyword evidence="10" id="KW-1185">Reference proteome</keyword>
<feature type="domain" description="ABC transmembrane type-1" evidence="8">
    <location>
        <begin position="75"/>
        <end position="284"/>
    </location>
</feature>
<dbReference type="GO" id="GO:0055085">
    <property type="term" value="P:transmembrane transport"/>
    <property type="evidence" value="ECO:0007669"/>
    <property type="project" value="InterPro"/>
</dbReference>
<dbReference type="GO" id="GO:0005886">
    <property type="term" value="C:plasma membrane"/>
    <property type="evidence" value="ECO:0007669"/>
    <property type="project" value="UniProtKB-SubCell"/>
</dbReference>
<evidence type="ECO:0000313" key="10">
    <source>
        <dbReference type="Proteomes" id="UP000621560"/>
    </source>
</evidence>
<evidence type="ECO:0000256" key="6">
    <source>
        <dbReference type="ARBA" id="ARBA00023136"/>
    </source>
</evidence>
<evidence type="ECO:0000256" key="5">
    <source>
        <dbReference type="ARBA" id="ARBA00022989"/>
    </source>
</evidence>
<keyword evidence="6 7" id="KW-0472">Membrane</keyword>
<evidence type="ECO:0000256" key="2">
    <source>
        <dbReference type="ARBA" id="ARBA00022448"/>
    </source>
</evidence>
<proteinExistence type="inferred from homology"/>